<comment type="caution">
    <text evidence="2">The sequence shown here is derived from an EMBL/GenBank/DDBJ whole genome shotgun (WGS) entry which is preliminary data.</text>
</comment>
<dbReference type="PATRIC" id="fig|1420583.3.peg.2888"/>
<feature type="transmembrane region" description="Helical" evidence="1">
    <location>
        <begin position="60"/>
        <end position="78"/>
    </location>
</feature>
<dbReference type="RefSeq" id="WP_066606093.1">
    <property type="nucleotide sequence ID" value="NZ_KQ130435.1"/>
</dbReference>
<name>A0A0J7XS79_9SPHN</name>
<gene>
    <name evidence="2" type="ORF">V473_15455</name>
</gene>
<sequence>MIVWDILNSLARVAITLILVWKLVRFPGLFNGWERAGMSVAAGCSMLTVTVIWNGQRSPFDGWATTLFSIGVLLYFIGRTTRHWRHERANQLQLKQGRLR</sequence>
<evidence type="ECO:0000313" key="2">
    <source>
        <dbReference type="EMBL" id="KMS54731.1"/>
    </source>
</evidence>
<proteinExistence type="predicted"/>
<reference evidence="2 3" key="1">
    <citation type="journal article" date="2015" name="G3 (Bethesda)">
        <title>Insights into Ongoing Evolution of the Hexachlorocyclohexane Catabolic Pathway from Comparative Genomics of Ten Sphingomonadaceae Strains.</title>
        <authorList>
            <person name="Pearce S.L."/>
            <person name="Oakeshott J.G."/>
            <person name="Pandey G."/>
        </authorList>
    </citation>
    <scope>NUCLEOTIDE SEQUENCE [LARGE SCALE GENOMIC DNA]</scope>
    <source>
        <strain evidence="2 3">LL01</strain>
    </source>
</reference>
<dbReference type="AlphaFoldDB" id="A0A0J7XS79"/>
<evidence type="ECO:0008006" key="4">
    <source>
        <dbReference type="Google" id="ProtNLM"/>
    </source>
</evidence>
<keyword evidence="1" id="KW-0812">Transmembrane</keyword>
<dbReference type="EMBL" id="JACT01000003">
    <property type="protein sequence ID" value="KMS54731.1"/>
    <property type="molecule type" value="Genomic_DNA"/>
</dbReference>
<keyword evidence="1" id="KW-0472">Membrane</keyword>
<dbReference type="STRING" id="1420583.V473_15455"/>
<keyword evidence="1" id="KW-1133">Transmembrane helix</keyword>
<evidence type="ECO:0000313" key="3">
    <source>
        <dbReference type="Proteomes" id="UP000052232"/>
    </source>
</evidence>
<evidence type="ECO:0000256" key="1">
    <source>
        <dbReference type="SAM" id="Phobius"/>
    </source>
</evidence>
<organism evidence="2 3">
    <name type="scientific">Sphingobium cupriresistens LL01</name>
    <dbReference type="NCBI Taxonomy" id="1420583"/>
    <lineage>
        <taxon>Bacteria</taxon>
        <taxon>Pseudomonadati</taxon>
        <taxon>Pseudomonadota</taxon>
        <taxon>Alphaproteobacteria</taxon>
        <taxon>Sphingomonadales</taxon>
        <taxon>Sphingomonadaceae</taxon>
        <taxon>Sphingobium</taxon>
    </lineage>
</organism>
<accession>A0A0J7XS79</accession>
<feature type="transmembrane region" description="Helical" evidence="1">
    <location>
        <begin position="36"/>
        <end position="54"/>
    </location>
</feature>
<dbReference type="Proteomes" id="UP000052232">
    <property type="component" value="Unassembled WGS sequence"/>
</dbReference>
<protein>
    <recommendedName>
        <fullName evidence="4">Holin</fullName>
    </recommendedName>
</protein>
<keyword evidence="3" id="KW-1185">Reference proteome</keyword>
<feature type="transmembrane region" description="Helical" evidence="1">
    <location>
        <begin position="6"/>
        <end position="24"/>
    </location>
</feature>